<keyword evidence="3" id="KW-0328">Glycosyltransferase</keyword>
<accession>A0A9P0A7J8</accession>
<keyword evidence="6" id="KW-0325">Glycoprotein</keyword>
<feature type="repeat" description="Filamin" evidence="11">
    <location>
        <begin position="37"/>
        <end position="146"/>
    </location>
</feature>
<dbReference type="InterPro" id="IPR006598">
    <property type="entry name" value="CAP10"/>
</dbReference>
<keyword evidence="3" id="KW-0808">Transferase</keyword>
<keyword evidence="12" id="KW-1133">Transmembrane helix</keyword>
<feature type="transmembrane region" description="Helical" evidence="12">
    <location>
        <begin position="20"/>
        <end position="40"/>
    </location>
</feature>
<dbReference type="KEGG" id="btab:109034321"/>
<evidence type="ECO:0000313" key="14">
    <source>
        <dbReference type="EMBL" id="CAH0388229.1"/>
    </source>
</evidence>
<dbReference type="Pfam" id="PF00630">
    <property type="entry name" value="Filamin"/>
    <property type="match status" value="1"/>
</dbReference>
<dbReference type="Pfam" id="PF05686">
    <property type="entry name" value="Glyco_transf_90"/>
    <property type="match status" value="1"/>
</dbReference>
<dbReference type="Gene3D" id="2.60.40.10">
    <property type="entry name" value="Immunoglobulins"/>
    <property type="match status" value="1"/>
</dbReference>
<evidence type="ECO:0000256" key="2">
    <source>
        <dbReference type="ARBA" id="ARBA00006063"/>
    </source>
</evidence>
<comment type="pathway">
    <text evidence="7">Protein modification.</text>
</comment>
<comment type="catalytic activity">
    <reaction evidence="9">
        <text>L-seryl-[EGF-like domain protein] + UDP-alpha-D-xylose = 3-O-(beta-D-xylosyl)-L-seryl-[EGF-like domain protein] + UDP + H(+)</text>
        <dbReference type="Rhea" id="RHEA:62016"/>
        <dbReference type="Rhea" id="RHEA-COMP:16010"/>
        <dbReference type="Rhea" id="RHEA-COMP:16011"/>
        <dbReference type="ChEBI" id="CHEBI:15378"/>
        <dbReference type="ChEBI" id="CHEBI:29999"/>
        <dbReference type="ChEBI" id="CHEBI:57632"/>
        <dbReference type="ChEBI" id="CHEBI:58223"/>
        <dbReference type="ChEBI" id="CHEBI:132085"/>
    </reaction>
</comment>
<evidence type="ECO:0000313" key="15">
    <source>
        <dbReference type="Proteomes" id="UP001152759"/>
    </source>
</evidence>
<dbReference type="EMBL" id="OU963865">
    <property type="protein sequence ID" value="CAH0388229.1"/>
    <property type="molecule type" value="Genomic_DNA"/>
</dbReference>
<keyword evidence="15" id="KW-1185">Reference proteome</keyword>
<evidence type="ECO:0000256" key="7">
    <source>
        <dbReference type="ARBA" id="ARBA00043952"/>
    </source>
</evidence>
<dbReference type="InterPro" id="IPR014756">
    <property type="entry name" value="Ig_E-set"/>
</dbReference>
<reference evidence="14" key="1">
    <citation type="submission" date="2021-12" db="EMBL/GenBank/DDBJ databases">
        <authorList>
            <person name="King R."/>
        </authorList>
    </citation>
    <scope>NUCLEOTIDE SEQUENCE</scope>
</reference>
<dbReference type="SMART" id="SM00672">
    <property type="entry name" value="CAP10"/>
    <property type="match status" value="1"/>
</dbReference>
<keyword evidence="4" id="KW-0732">Signal</keyword>
<sequence>MFISLGHCLHLAMIFKEFKVFFVIFFFNIYLVNYITALLFNERQSKVWGPGLNPVKIISPARYFFVQLVDDNAKKIKNQLKDPFKVRINGHSIKRHQCRVWTNILDKKDGSFIVRYKLYEICYDFEIEILTSRNTHVGGSPYKFQDPVYPDECFCPISSVPQWLKDNECNSEYAQVLKDLQSFKNVNLDEIHKVVVKKFENSRSASICNYVVLNNQIYRKCYGEHVGFKMFMDAILLSLSRKVSLPDIELFVNLGDWPLSNKNTPIPLFSWCGSNSTQDIVMPTYDLTESVLENMGRVSLDMLSVQGNIDLKWESKIPKAFWRGRDSSKERLKLIKIARAHPQLFNASLTNFFFFRDLERQYGPKDKLVSFFKFFDYKYQINMDGTVAAYRFPYLLAGDSLVFKQDSEYYEHFYSDLKPWKHYIPFNSDLSNLVERIKWAIDHDKEAKRIAVGGQTFARNNLMPQDIFCYHVYLLNEWSKRIGSDIKLRDGMEPVIQPSHNIDCNDCEGVFDVVKDEL</sequence>
<evidence type="ECO:0000256" key="8">
    <source>
        <dbReference type="ARBA" id="ARBA00045690"/>
    </source>
</evidence>
<evidence type="ECO:0000256" key="11">
    <source>
        <dbReference type="PROSITE-ProRule" id="PRU00087"/>
    </source>
</evidence>
<evidence type="ECO:0000259" key="13">
    <source>
        <dbReference type="SMART" id="SM00672"/>
    </source>
</evidence>
<keyword evidence="5" id="KW-0256">Endoplasmic reticulum</keyword>
<evidence type="ECO:0000256" key="6">
    <source>
        <dbReference type="ARBA" id="ARBA00023180"/>
    </source>
</evidence>
<evidence type="ECO:0000256" key="9">
    <source>
        <dbReference type="ARBA" id="ARBA00047553"/>
    </source>
</evidence>
<dbReference type="InterPro" id="IPR017868">
    <property type="entry name" value="Filamin/ABP280_repeat-like"/>
</dbReference>
<dbReference type="Proteomes" id="UP001152759">
    <property type="component" value="Chromosome 4"/>
</dbReference>
<proteinExistence type="inferred from homology"/>
<evidence type="ECO:0000256" key="3">
    <source>
        <dbReference type="ARBA" id="ARBA00022676"/>
    </source>
</evidence>
<protein>
    <recommendedName>
        <fullName evidence="13">Glycosyl transferase CAP10 domain-containing protein</fullName>
    </recommendedName>
</protein>
<gene>
    <name evidence="14" type="ORF">BEMITA_LOCUS7156</name>
</gene>
<evidence type="ECO:0000256" key="12">
    <source>
        <dbReference type="SAM" id="Phobius"/>
    </source>
</evidence>
<dbReference type="AlphaFoldDB" id="A0A9P0A7J8"/>
<keyword evidence="12" id="KW-0472">Membrane</keyword>
<dbReference type="GO" id="GO:0046527">
    <property type="term" value="F:glucosyltransferase activity"/>
    <property type="evidence" value="ECO:0007669"/>
    <property type="project" value="TreeGrafter"/>
</dbReference>
<comment type="catalytic activity">
    <reaction evidence="10">
        <text>L-seryl-[EGF-like domain protein] + UDP-alpha-D-glucose = 3-O-(beta-D-glucosyl)-L-seryl-[EGF-like domain protein] + UDP + H(+)</text>
        <dbReference type="Rhea" id="RHEA:58116"/>
        <dbReference type="Rhea" id="RHEA-COMP:14610"/>
        <dbReference type="Rhea" id="RHEA-COMP:16010"/>
        <dbReference type="ChEBI" id="CHEBI:15378"/>
        <dbReference type="ChEBI" id="CHEBI:29999"/>
        <dbReference type="ChEBI" id="CHEBI:58223"/>
        <dbReference type="ChEBI" id="CHEBI:58885"/>
        <dbReference type="ChEBI" id="CHEBI:140576"/>
    </reaction>
</comment>
<name>A0A9P0A7J8_BEMTA</name>
<evidence type="ECO:0000256" key="1">
    <source>
        <dbReference type="ARBA" id="ARBA00004319"/>
    </source>
</evidence>
<feature type="domain" description="Glycosyl transferase CAP10" evidence="13">
    <location>
        <begin position="244"/>
        <end position="485"/>
    </location>
</feature>
<comment type="function">
    <text evidence="8">Protein O-glucosyltransferase. Catalyzes the reaction that attaches glucose through an O-glycosidic linkage to a conserved serine residue found in the consensus sequence C-X-S-X-[PA]-C in epidermal growth factor-like repeats. Regulates Notch signaling by glucosylating Notch in the ER, glucosylation is required for the correct folding and cleavage of Notch.</text>
</comment>
<evidence type="ECO:0000256" key="5">
    <source>
        <dbReference type="ARBA" id="ARBA00022824"/>
    </source>
</evidence>
<dbReference type="SUPFAM" id="SSF81296">
    <property type="entry name" value="E set domains"/>
    <property type="match status" value="1"/>
</dbReference>
<dbReference type="PANTHER" id="PTHR12203:SF122">
    <property type="entry name" value="GLYCOSYL TRANSFERASE CAP10 DOMAIN-CONTAINING PROTEIN"/>
    <property type="match status" value="1"/>
</dbReference>
<dbReference type="PROSITE" id="PS50194">
    <property type="entry name" value="FILAMIN_REPEAT"/>
    <property type="match status" value="1"/>
</dbReference>
<dbReference type="InterPro" id="IPR051091">
    <property type="entry name" value="O-Glucosyltr/Glycosyltrsf_90"/>
</dbReference>
<comment type="similarity">
    <text evidence="2">Belongs to the KDELC family.</text>
</comment>
<dbReference type="PANTHER" id="PTHR12203">
    <property type="entry name" value="KDEL LYS-ASP-GLU-LEU CONTAINING - RELATED"/>
    <property type="match status" value="1"/>
</dbReference>
<comment type="subcellular location">
    <subcellularLocation>
        <location evidence="1">Endoplasmic reticulum lumen</location>
    </subcellularLocation>
</comment>
<evidence type="ECO:0000256" key="10">
    <source>
        <dbReference type="ARBA" id="ARBA00049246"/>
    </source>
</evidence>
<organism evidence="14 15">
    <name type="scientific">Bemisia tabaci</name>
    <name type="common">Sweetpotato whitefly</name>
    <name type="synonym">Aleurodes tabaci</name>
    <dbReference type="NCBI Taxonomy" id="7038"/>
    <lineage>
        <taxon>Eukaryota</taxon>
        <taxon>Metazoa</taxon>
        <taxon>Ecdysozoa</taxon>
        <taxon>Arthropoda</taxon>
        <taxon>Hexapoda</taxon>
        <taxon>Insecta</taxon>
        <taxon>Pterygota</taxon>
        <taxon>Neoptera</taxon>
        <taxon>Paraneoptera</taxon>
        <taxon>Hemiptera</taxon>
        <taxon>Sternorrhyncha</taxon>
        <taxon>Aleyrodoidea</taxon>
        <taxon>Aleyrodidae</taxon>
        <taxon>Aleyrodinae</taxon>
        <taxon>Bemisia</taxon>
    </lineage>
</organism>
<evidence type="ECO:0000256" key="4">
    <source>
        <dbReference type="ARBA" id="ARBA00022729"/>
    </source>
</evidence>
<dbReference type="GO" id="GO:0005788">
    <property type="term" value="C:endoplasmic reticulum lumen"/>
    <property type="evidence" value="ECO:0007669"/>
    <property type="project" value="UniProtKB-SubCell"/>
</dbReference>
<dbReference type="InterPro" id="IPR013783">
    <property type="entry name" value="Ig-like_fold"/>
</dbReference>
<keyword evidence="12" id="KW-0812">Transmembrane</keyword>